<feature type="compositionally biased region" description="Low complexity" evidence="1">
    <location>
        <begin position="1360"/>
        <end position="1381"/>
    </location>
</feature>
<name>A0A480B0F3_9BURK</name>
<evidence type="ECO:0000313" key="3">
    <source>
        <dbReference type="EMBL" id="GCL65817.1"/>
    </source>
</evidence>
<sequence>MAVWLLALLAWSTLHWLILPRLDEWRPRVEVLATQALGHPVQIGRLATQGGGWLPSFLLQDVVLRDPAGHEALRLPRVQAALSVPSLLALQLRFAQLLIEDARLDVRRDAAGRLYVGGLPLGSASPTLAGDGSADWLFSQHEILVRGGTLRWLDEQRAAPPLALADVQLLLRNRGRRHELRLEATPPADWGDRFTIVGQARGALLSRPGDWRRWKGTLHASLPRADVAQLRHHVTLPVDLQQGRAALRAWVDWDQGQPQALTLDAVLRGVSVQLGRDLEPVAVAGLSGRLVAERQGNGAKLALQGLGFTLPDGATWAPSQLALQWRSSAAAGLAAAAAAEPASQPASQQWLPPLDGGQLTADRLDLPLLAQLAERLPIGSGLRELLRQLEPEGTVTALDARWDGPLDQPRSWSAKAGVQGLAIAAAASPEPGGIGRPGWRGADLQITANQAGGQADLKLNDGQLTLPGVFDEAVVPLTRFGARLEWALTPAAQGDGLPTVQLKVRNASFDNADARGSLEATWQTGAGTGFGKGGRLPGVLQLEGRLAEGRATQVARYLPLGIGMESRLWTQRAVRGGSLHDVSFRVQGDLWDFPFVNKRDGDFRITGQLKDVTLAPVPSVPPGSGEPAWDSPWPTFANISGELVFERDSMRFSKTRGTLWGLALDEVSGGIRALSAEPTVLEVDGQVRGPLADLLRAVRGTPVSDATGRLLDATTASGNADLKLGLTVPLGRSAEAQLRAVLQLPGNDVRLRPDLPLLGHARGRIEATHKGVVIAGLRAQLLGGEAVLDGGSQPDGSLKLTVSGLASAEALRRATELGPAVPRLAQRLQGQASYRLQSSLLNGQTDWALASNLQGMAIDLPAPLGKPAEQALALRVSSAPDVRASSASDSRASTTAPPRDWLRLELGPLRAQALVESTATGLRPLRSAWSWEAPLPEPVAGGRAVLALARLDADAWRGALAGVPAAAAAAADDSAWLPQTLQLTTPELLLAGRRLSGVVLDLQRQPATAAEAGDTWRAQFKSDQAAGTLDYREARQASAPGRLRAQLARLSLPDEVAGPAGSDPVAQIVDRAGQVLPAVDLEVADFELRGRKLGSLVLQAANRPATGDAAGRTEWQVTRLRLKNDDATLIADGRWEAVPGQARRRMVLAFELDVANGGALLERLGFGKVLRGASGKLAGTLGWDGSPLAFDLPSLGGRLALDMQGGQFLQMDPGAARLLGVMSLQALPRRLLLDFRDVFQQGFAFDTATASLLITRGVASTENLRLRGLQALVAMAGTADIGRETQDLHVVVVPELNAGSASLAYAAVNPAVGLGAFVGQWLLREPLRQASAREFRITGHWDAPKVDRLERGLLDPLPPSASARADNASAASVAPAGQAKP</sequence>
<accession>A0A480B0F3</accession>
<dbReference type="EMBL" id="BJCL01000020">
    <property type="protein sequence ID" value="GCL65817.1"/>
    <property type="molecule type" value="Genomic_DNA"/>
</dbReference>
<keyword evidence="4" id="KW-1185">Reference proteome</keyword>
<feature type="region of interest" description="Disordered" evidence="1">
    <location>
        <begin position="1352"/>
        <end position="1381"/>
    </location>
</feature>
<protein>
    <submittedName>
        <fullName evidence="3">DUF3971 domain-containing protein</fullName>
    </submittedName>
</protein>
<comment type="caution">
    <text evidence="3">The sequence shown here is derived from an EMBL/GenBank/DDBJ whole genome shotgun (WGS) entry which is preliminary data.</text>
</comment>
<reference evidence="4" key="1">
    <citation type="submission" date="2019-03" db="EMBL/GenBank/DDBJ databases">
        <title>Aquabacterium pictum sp.nov., the first bacteriochlorophyll a-containing freshwater bacterium in the genus Aquabacterium of the class Betaproteobacteria.</title>
        <authorList>
            <person name="Hirose S."/>
            <person name="Tank M."/>
            <person name="Hara E."/>
            <person name="Tamaki H."/>
            <person name="Takaichi S."/>
            <person name="Haruta S."/>
            <person name="Hanada S."/>
        </authorList>
    </citation>
    <scope>NUCLEOTIDE SEQUENCE [LARGE SCALE GENOMIC DNA]</scope>
    <source>
        <strain evidence="4">W35</strain>
    </source>
</reference>
<organism evidence="3 4">
    <name type="scientific">Pseudaquabacterium pictum</name>
    <dbReference type="NCBI Taxonomy" id="2315236"/>
    <lineage>
        <taxon>Bacteria</taxon>
        <taxon>Pseudomonadati</taxon>
        <taxon>Pseudomonadota</taxon>
        <taxon>Betaproteobacteria</taxon>
        <taxon>Burkholderiales</taxon>
        <taxon>Sphaerotilaceae</taxon>
        <taxon>Pseudaquabacterium</taxon>
    </lineage>
</organism>
<evidence type="ECO:0000259" key="2">
    <source>
        <dbReference type="Pfam" id="PF13116"/>
    </source>
</evidence>
<dbReference type="Proteomes" id="UP000301751">
    <property type="component" value="Unassembled WGS sequence"/>
</dbReference>
<dbReference type="InterPro" id="IPR011836">
    <property type="entry name" value="YhdP"/>
</dbReference>
<dbReference type="InterPro" id="IPR025263">
    <property type="entry name" value="YhdP_central"/>
</dbReference>
<evidence type="ECO:0000256" key="1">
    <source>
        <dbReference type="SAM" id="MobiDB-lite"/>
    </source>
</evidence>
<gene>
    <name evidence="3" type="ORF">AQPW35_48980</name>
</gene>
<proteinExistence type="predicted"/>
<feature type="domain" description="YhdP central" evidence="2">
    <location>
        <begin position="5"/>
        <end position="1346"/>
    </location>
</feature>
<evidence type="ECO:0000313" key="4">
    <source>
        <dbReference type="Proteomes" id="UP000301751"/>
    </source>
</evidence>
<dbReference type="Pfam" id="PF13116">
    <property type="entry name" value="YhdP"/>
    <property type="match status" value="1"/>
</dbReference>
<dbReference type="NCBIfam" id="TIGR02099">
    <property type="entry name" value="YhdP family protein"/>
    <property type="match status" value="1"/>
</dbReference>
<dbReference type="PANTHER" id="PTHR38690">
    <property type="entry name" value="PROTEASE-RELATED"/>
    <property type="match status" value="1"/>
</dbReference>
<dbReference type="PANTHER" id="PTHR38690:SF1">
    <property type="entry name" value="PROTEASE"/>
    <property type="match status" value="1"/>
</dbReference>